<dbReference type="Proteomes" id="UP000000716">
    <property type="component" value="Chromosome"/>
</dbReference>
<evidence type="ECO:0000313" key="1">
    <source>
        <dbReference type="EMBL" id="ACQ71493.1"/>
    </source>
</evidence>
<proteinExistence type="predicted"/>
<dbReference type="EMBL" id="CP001615">
    <property type="protein sequence ID" value="ACQ71493.1"/>
    <property type="molecule type" value="Genomic_DNA"/>
</dbReference>
<name>C4L4D0_EXISA</name>
<dbReference type="SUPFAM" id="SSF52540">
    <property type="entry name" value="P-loop containing nucleoside triphosphate hydrolases"/>
    <property type="match status" value="1"/>
</dbReference>
<reference evidence="1 2" key="1">
    <citation type="journal article" date="2011" name="J. Bacteriol.">
        <title>Complete genome sequence of the Thermophilic Bacterium Exiguobacterium sp. AT1b.</title>
        <authorList>
            <person name="Vishnivetskaya T.A."/>
            <person name="Lucas S."/>
            <person name="Copeland A."/>
            <person name="Lapidus A."/>
            <person name="Glavina Del Rio T."/>
            <person name="Dalin E."/>
            <person name="Tice H."/>
            <person name="Bruce D.C."/>
            <person name="Goodwin L.A."/>
            <person name="Pitluck S."/>
            <person name="Saunders E."/>
            <person name="Brettin T."/>
            <person name="Detter C."/>
            <person name="Han C."/>
            <person name="Larimer F."/>
            <person name="Land M.L."/>
            <person name="Hauser L.J."/>
            <person name="Kyrpides N.C."/>
            <person name="Ovchinnikova G."/>
            <person name="Kathariou S."/>
            <person name="Ramaley R.F."/>
            <person name="Rodrigues D.F."/>
            <person name="Hendrix C."/>
            <person name="Richardson P."/>
            <person name="Tiedje J.M."/>
        </authorList>
    </citation>
    <scope>NUCLEOTIDE SEQUENCE [LARGE SCALE GENOMIC DNA]</scope>
    <source>
        <strain evidence="2">ATCC BAA-1283 / AT1b</strain>
    </source>
</reference>
<protein>
    <submittedName>
        <fullName evidence="1">Cytoplasmic protein</fullName>
    </submittedName>
</protein>
<accession>C4L4D0</accession>
<dbReference type="eggNOG" id="COG1196">
    <property type="taxonomic scope" value="Bacteria"/>
</dbReference>
<dbReference type="OrthoDB" id="4770574at2"/>
<sequence>MKKIVVDFENCFGIKKLKHEFKFESNKVNSVYAKNGVMKTSFTKVFDCIKNSKTIQIKDQIFGESPIKFDVYLDDNLIKDDEIFVIHSYRDKYETSNLGDLLIDTELKEEVSKLLIKRNELLKKIENLSGIKVSRTTGGKVRFELEPKIIKDMVFHEDSILMNLNYFIEKDEFEDYSKIPYSAIFSDTAYKKIISDDFQNLIEKYLLKSDEIYGEYHFFEKGKFHLGKLKKMNKDIKNSSFFVKDNALKLNGNTEINSEKDLSQMIKEIEGKIYTSPEYKKIESLLSDATGTILKDLIESHPELIQELKKNSIENLRQKLWISYFKAFESEVIDLYKLYEEVDEKVKSLRIDDTPWKNALDIFESRFDVPYRMKIENIRSSVIGESIPRVKFSFCKDGDYNNDSESNWIDIDRDQLEEANVLSQGEKRALYLLNIIFDIEKLKRDNKNVLVIVDDIADSFDYKNKYAIVEYLKEISELEMFKMIILSHNFDFYRTISSRLNLSRENRFLAVKTENGIEIEKELYQKNPFEFWKNSTEIKHFIALIPFVRNLIEYGVDKKINKFIEIDRDFMLCTHLLHFKKHTELITVGHLKEVFKEYIGKKTFNSHIDDSEYVSGLIINVANQVKHVNNKLEDKVILAIAIRLVSEKIMIESLKSSTKKITWELKRNQKEIGSTMEFLTYLESAPNQTRELVSAYMQLDNVEHIGLLSKVNIMTPELIHINSFMYEPILDMDINELINLYQSLKHVERNRASIV</sequence>
<dbReference type="KEGG" id="eat:EAT1b_2575"/>
<dbReference type="HOGENOM" id="CLU_413752_0_0_9"/>
<keyword evidence="2" id="KW-1185">Reference proteome</keyword>
<dbReference type="Gene3D" id="3.40.50.300">
    <property type="entry name" value="P-loop containing nucleotide triphosphate hydrolases"/>
    <property type="match status" value="1"/>
</dbReference>
<organism evidence="1 2">
    <name type="scientific">Exiguobacterium sp. (strain ATCC BAA-1283 / AT1b)</name>
    <dbReference type="NCBI Taxonomy" id="360911"/>
    <lineage>
        <taxon>Bacteria</taxon>
        <taxon>Bacillati</taxon>
        <taxon>Bacillota</taxon>
        <taxon>Bacilli</taxon>
        <taxon>Bacillales</taxon>
        <taxon>Bacillales Family XII. Incertae Sedis</taxon>
        <taxon>Exiguobacterium</taxon>
    </lineage>
</organism>
<dbReference type="InterPro" id="IPR027417">
    <property type="entry name" value="P-loop_NTPase"/>
</dbReference>
<dbReference type="RefSeq" id="WP_015881052.1">
    <property type="nucleotide sequence ID" value="NC_012673.1"/>
</dbReference>
<dbReference type="STRING" id="360911.EAT1b_2575"/>
<dbReference type="AlphaFoldDB" id="C4L4D0"/>
<gene>
    <name evidence="1" type="ordered locus">EAT1b_2575</name>
</gene>
<evidence type="ECO:0000313" key="2">
    <source>
        <dbReference type="Proteomes" id="UP000000716"/>
    </source>
</evidence>